<protein>
    <submittedName>
        <fullName evidence="1">Uncharacterized protein</fullName>
    </submittedName>
</protein>
<evidence type="ECO:0000313" key="1">
    <source>
        <dbReference type="EMBL" id="MFC3935115.1"/>
    </source>
</evidence>
<name>A0ABV8D993_9BURK</name>
<comment type="caution">
    <text evidence="1">The sequence shown here is derived from an EMBL/GenBank/DDBJ whole genome shotgun (WGS) entry which is preliminary data.</text>
</comment>
<dbReference type="EMBL" id="JBHSAJ010000027">
    <property type="protein sequence ID" value="MFC3935115.1"/>
    <property type="molecule type" value="Genomic_DNA"/>
</dbReference>
<dbReference type="RefSeq" id="WP_055393725.1">
    <property type="nucleotide sequence ID" value="NZ_JAMXAX010000084.1"/>
</dbReference>
<reference evidence="2" key="1">
    <citation type="journal article" date="2019" name="Int. J. Syst. Evol. Microbiol.">
        <title>The Global Catalogue of Microorganisms (GCM) 10K type strain sequencing project: providing services to taxonomists for standard genome sequencing and annotation.</title>
        <authorList>
            <consortium name="The Broad Institute Genomics Platform"/>
            <consortium name="The Broad Institute Genome Sequencing Center for Infectious Disease"/>
            <person name="Wu L."/>
            <person name="Ma J."/>
        </authorList>
    </citation>
    <scope>NUCLEOTIDE SEQUENCE [LARGE SCALE GENOMIC DNA]</scope>
    <source>
        <strain evidence="2">CCUG 2113</strain>
    </source>
</reference>
<evidence type="ECO:0000313" key="2">
    <source>
        <dbReference type="Proteomes" id="UP001595693"/>
    </source>
</evidence>
<proteinExistence type="predicted"/>
<sequence>MESVSNYQAYKDAIKRTGFVLENRVAQLLKASGWTVISNKYYEDDYSNTVREVDLIAYKVSHVQHFDVYTTLVISCKKSEENVWALLARDINLKDPNADWWPMHAWSNDPALQYRLAEPNCAKAYHAAAQSFGVVQALSVPDVEVFAFQELSKAAEITSVTRKQTHGSGSTKLASSPKNDVAIFSAITSLMKAQAYELGSLPNRKKKPSLYQFNLLAVADTELLRLHFRGSDIECAEIDSEHYVGRYIIHRKETFSRIRFIRASAFESTLQDYGRLHDASAKWVADECDSFYRDIVQDDRRLNALLPTFRNEVRSFIRWKSVSEAGVHVDMETATLSYSKKEKKLLIHTDFGLEIDAPDKFNQSKAIKERVSKALEKVYRYEGAFEFIDDIPF</sequence>
<organism evidence="1 2">
    <name type="scientific">Acidovorax facilis</name>
    <dbReference type="NCBI Taxonomy" id="12917"/>
    <lineage>
        <taxon>Bacteria</taxon>
        <taxon>Pseudomonadati</taxon>
        <taxon>Pseudomonadota</taxon>
        <taxon>Betaproteobacteria</taxon>
        <taxon>Burkholderiales</taxon>
        <taxon>Comamonadaceae</taxon>
        <taxon>Acidovorax</taxon>
    </lineage>
</organism>
<keyword evidence="2" id="KW-1185">Reference proteome</keyword>
<dbReference type="Proteomes" id="UP001595693">
    <property type="component" value="Unassembled WGS sequence"/>
</dbReference>
<accession>A0ABV8D993</accession>
<gene>
    <name evidence="1" type="ORF">ACFOW3_10800</name>
</gene>